<gene>
    <name evidence="3" type="ORF">B0T26DRAFT_745012</name>
</gene>
<dbReference type="AlphaFoldDB" id="A0AA40EC69"/>
<reference evidence="3" key="1">
    <citation type="submission" date="2023-06" db="EMBL/GenBank/DDBJ databases">
        <title>Genome-scale phylogeny and comparative genomics of the fungal order Sordariales.</title>
        <authorList>
            <consortium name="Lawrence Berkeley National Laboratory"/>
            <person name="Hensen N."/>
            <person name="Bonometti L."/>
            <person name="Westerberg I."/>
            <person name="Brannstrom I.O."/>
            <person name="Guillou S."/>
            <person name="Cros-Aarteil S."/>
            <person name="Calhoun S."/>
            <person name="Haridas S."/>
            <person name="Kuo A."/>
            <person name="Mondo S."/>
            <person name="Pangilinan J."/>
            <person name="Riley R."/>
            <person name="LaButti K."/>
            <person name="Andreopoulos B."/>
            <person name="Lipzen A."/>
            <person name="Chen C."/>
            <person name="Yanf M."/>
            <person name="Daum C."/>
            <person name="Ng V."/>
            <person name="Clum A."/>
            <person name="Steindorff A."/>
            <person name="Ohm R."/>
            <person name="Martin F."/>
            <person name="Silar P."/>
            <person name="Natvig D."/>
            <person name="Lalanne C."/>
            <person name="Gautier V."/>
            <person name="Ament-velasquez S.L."/>
            <person name="Kruys A."/>
            <person name="Hutchinson M.I."/>
            <person name="Powell A.J."/>
            <person name="Barry K."/>
            <person name="Miller A.N."/>
            <person name="Grigoriev I.V."/>
            <person name="Debuchy R."/>
            <person name="Gladieux P."/>
            <person name="Thoren M.H."/>
            <person name="Johannesson H."/>
        </authorList>
    </citation>
    <scope>NUCLEOTIDE SEQUENCE</scope>
    <source>
        <strain evidence="3">SMH2392-1A</strain>
    </source>
</reference>
<dbReference type="InterPro" id="IPR011333">
    <property type="entry name" value="SKP1/BTB/POZ_sf"/>
</dbReference>
<evidence type="ECO:0000313" key="3">
    <source>
        <dbReference type="EMBL" id="KAK0732907.1"/>
    </source>
</evidence>
<dbReference type="PANTHER" id="PTHR11145:SF8">
    <property type="entry name" value="RE57120P"/>
    <property type="match status" value="1"/>
</dbReference>
<feature type="region of interest" description="Disordered" evidence="1">
    <location>
        <begin position="255"/>
        <end position="283"/>
    </location>
</feature>
<dbReference type="GeneID" id="85327760"/>
<feature type="region of interest" description="Disordered" evidence="1">
    <location>
        <begin position="1"/>
        <end position="25"/>
    </location>
</feature>
<protein>
    <recommendedName>
        <fullName evidence="2">BTB domain-containing protein</fullName>
    </recommendedName>
</protein>
<evidence type="ECO:0000313" key="4">
    <source>
        <dbReference type="Proteomes" id="UP001172101"/>
    </source>
</evidence>
<evidence type="ECO:0000259" key="2">
    <source>
        <dbReference type="PROSITE" id="PS50097"/>
    </source>
</evidence>
<dbReference type="PROSITE" id="PS50097">
    <property type="entry name" value="BTB"/>
    <property type="match status" value="1"/>
</dbReference>
<dbReference type="InterPro" id="IPR003131">
    <property type="entry name" value="T1-type_BTB"/>
</dbReference>
<organism evidence="3 4">
    <name type="scientific">Lasiosphaeria miniovina</name>
    <dbReference type="NCBI Taxonomy" id="1954250"/>
    <lineage>
        <taxon>Eukaryota</taxon>
        <taxon>Fungi</taxon>
        <taxon>Dikarya</taxon>
        <taxon>Ascomycota</taxon>
        <taxon>Pezizomycotina</taxon>
        <taxon>Sordariomycetes</taxon>
        <taxon>Sordariomycetidae</taxon>
        <taxon>Sordariales</taxon>
        <taxon>Lasiosphaeriaceae</taxon>
        <taxon>Lasiosphaeria</taxon>
    </lineage>
</organism>
<dbReference type="InterPro" id="IPR000210">
    <property type="entry name" value="BTB/POZ_dom"/>
</dbReference>
<feature type="compositionally biased region" description="Polar residues" evidence="1">
    <location>
        <begin position="263"/>
        <end position="283"/>
    </location>
</feature>
<feature type="domain" description="BTB" evidence="2">
    <location>
        <begin position="40"/>
        <end position="108"/>
    </location>
</feature>
<dbReference type="PANTHER" id="PTHR11145">
    <property type="entry name" value="BTB/POZ DOMAIN-CONTAINING ADAPTER FOR CUL3-MEDIATED RHOA DEGRADATION PROTEIN FAMILY MEMBER"/>
    <property type="match status" value="1"/>
</dbReference>
<proteinExistence type="predicted"/>
<name>A0AA40EC69_9PEZI</name>
<dbReference type="Gene3D" id="3.30.710.10">
    <property type="entry name" value="Potassium Channel Kv1.1, Chain A"/>
    <property type="match status" value="1"/>
</dbReference>
<dbReference type="SUPFAM" id="SSF54695">
    <property type="entry name" value="POZ domain"/>
    <property type="match status" value="1"/>
</dbReference>
<dbReference type="GO" id="GO:0051260">
    <property type="term" value="P:protein homooligomerization"/>
    <property type="evidence" value="ECO:0007669"/>
    <property type="project" value="InterPro"/>
</dbReference>
<feature type="region of interest" description="Disordered" evidence="1">
    <location>
        <begin position="180"/>
        <end position="219"/>
    </location>
</feature>
<dbReference type="InterPro" id="IPR045068">
    <property type="entry name" value="BACURD1-3"/>
</dbReference>
<evidence type="ECO:0000256" key="1">
    <source>
        <dbReference type="SAM" id="MobiDB-lite"/>
    </source>
</evidence>
<sequence length="283" mass="30878">MGTNLGLAVESGLPPSPSKPSLSSTEAAESGRFSLACSTEPVTLDVGGRRFATTIGTLVDRSEFFAAFFSGRWSVPKQEDGTVFLDADGHLFAHILRYLRRGLFPLAFDNEHGHDLYLYNDLLVEARYLQIPKLQRWLEAECYNHCVQRESVCKRPNDPKGAQNRWPAIPGSQLLIVEPPPATVQPSSGQALRPGVSARTPTSPPARRRLGDSSPGAKMDILGGQWAEYGKQSVLCKGWLSDEGGDFQKHWQEFIDSNRGVPDSSQAIPPSKSPGSGCSESPR</sequence>
<keyword evidence="4" id="KW-1185">Reference proteome</keyword>
<accession>A0AA40EC69</accession>
<comment type="caution">
    <text evidence="3">The sequence shown here is derived from an EMBL/GenBank/DDBJ whole genome shotgun (WGS) entry which is preliminary data.</text>
</comment>
<dbReference type="Proteomes" id="UP001172101">
    <property type="component" value="Unassembled WGS sequence"/>
</dbReference>
<dbReference type="EMBL" id="JAUIRO010000001">
    <property type="protein sequence ID" value="KAK0732907.1"/>
    <property type="molecule type" value="Genomic_DNA"/>
</dbReference>
<dbReference type="SMART" id="SM00225">
    <property type="entry name" value="BTB"/>
    <property type="match status" value="1"/>
</dbReference>
<dbReference type="Pfam" id="PF02214">
    <property type="entry name" value="BTB_2"/>
    <property type="match status" value="1"/>
</dbReference>
<dbReference type="RefSeq" id="XP_060301784.1">
    <property type="nucleotide sequence ID" value="XM_060444490.1"/>
</dbReference>